<dbReference type="InterPro" id="IPR011579">
    <property type="entry name" value="ATPase_dom"/>
</dbReference>
<dbReference type="InterPro" id="IPR004256">
    <property type="entry name" value="DUF234"/>
</dbReference>
<sequence length="436" mass="50983">MKFYDRIKELELLRKTEKKSRSHAQMSIVLGRRRIGKTTLLIESVKNLPHLYFFISKKNEVLLCEEFIEEVKSKLSVNIYGTFKSFRDLFGYLLDLSSSRPFTLIIDEFQEFISINPSVYSEIQNIWDNSKNKSKINLIFCGSVYSMMKKIFEDAKEPLFGRATQKLYIKPFDIETQKRILAEHNPQYSQDDLLALYMITGGIPKYLEVLIENEAFNFNDMIDVALSENSVLIEEGKNVLIDEFGKDYGNYFSILSLIASSKTSRPEMESILEIQTGGYLDRLENDFGIISKIKPILAKPNSRSVKYQISDNFLNFWFRFIYKYKSAIEIDNLEYVKNIIKRDYNVYSGKVLERYFIEKLKAERNYSTIGSYWEKGNKNEIDIVAINEAERKIYFYEIKRNPANININDLIIKSSGLTKKLSEFKSEYNGLSLEDM</sequence>
<dbReference type="OrthoDB" id="9813134at2"/>
<name>A0A2U2B3C2_9BACT</name>
<feature type="domain" description="ATPase" evidence="1">
    <location>
        <begin position="3"/>
        <end position="209"/>
    </location>
</feature>
<gene>
    <name evidence="3" type="ORF">DDZ16_20160</name>
</gene>
<evidence type="ECO:0000259" key="2">
    <source>
        <dbReference type="Pfam" id="PF03008"/>
    </source>
</evidence>
<evidence type="ECO:0000313" key="3">
    <source>
        <dbReference type="EMBL" id="PWD97563.1"/>
    </source>
</evidence>
<dbReference type="RefSeq" id="WP_109266284.1">
    <property type="nucleotide sequence ID" value="NZ_QEWP01000033.1"/>
</dbReference>
<dbReference type="PANTHER" id="PTHR34704:SF1">
    <property type="entry name" value="ATPASE"/>
    <property type="match status" value="1"/>
</dbReference>
<dbReference type="Pfam" id="PF03008">
    <property type="entry name" value="DUF234"/>
    <property type="match status" value="1"/>
</dbReference>
<organism evidence="3 4">
    <name type="scientific">Marinilabilia rubra</name>
    <dbReference type="NCBI Taxonomy" id="2162893"/>
    <lineage>
        <taxon>Bacteria</taxon>
        <taxon>Pseudomonadati</taxon>
        <taxon>Bacteroidota</taxon>
        <taxon>Bacteroidia</taxon>
        <taxon>Marinilabiliales</taxon>
        <taxon>Marinilabiliaceae</taxon>
        <taxon>Marinilabilia</taxon>
    </lineage>
</organism>
<feature type="domain" description="DUF234" evidence="2">
    <location>
        <begin position="317"/>
        <end position="399"/>
    </location>
</feature>
<dbReference type="Pfam" id="PF01637">
    <property type="entry name" value="ATPase_2"/>
    <property type="match status" value="1"/>
</dbReference>
<dbReference type="AlphaFoldDB" id="A0A2U2B3C2"/>
<comment type="caution">
    <text evidence="3">The sequence shown here is derived from an EMBL/GenBank/DDBJ whole genome shotgun (WGS) entry which is preliminary data.</text>
</comment>
<dbReference type="GO" id="GO:0005524">
    <property type="term" value="F:ATP binding"/>
    <property type="evidence" value="ECO:0007669"/>
    <property type="project" value="InterPro"/>
</dbReference>
<proteinExistence type="predicted"/>
<dbReference type="EMBL" id="QEWP01000033">
    <property type="protein sequence ID" value="PWD97563.1"/>
    <property type="molecule type" value="Genomic_DNA"/>
</dbReference>
<reference evidence="3 4" key="1">
    <citation type="submission" date="2018-05" db="EMBL/GenBank/DDBJ databases">
        <title>Marinilabilia rubrum sp. nov., isolated from saltern sediment.</title>
        <authorList>
            <person name="Zhang R."/>
        </authorList>
    </citation>
    <scope>NUCLEOTIDE SEQUENCE [LARGE SCALE GENOMIC DNA]</scope>
    <source>
        <strain evidence="3 4">WTE16</strain>
    </source>
</reference>
<dbReference type="InterPro" id="IPR027417">
    <property type="entry name" value="P-loop_NTPase"/>
</dbReference>
<keyword evidence="4" id="KW-1185">Reference proteome</keyword>
<dbReference type="PANTHER" id="PTHR34704">
    <property type="entry name" value="ATPASE"/>
    <property type="match status" value="1"/>
</dbReference>
<accession>A0A2U2B3C2</accession>
<dbReference type="Gene3D" id="3.40.50.300">
    <property type="entry name" value="P-loop containing nucleotide triphosphate hydrolases"/>
    <property type="match status" value="1"/>
</dbReference>
<evidence type="ECO:0000259" key="1">
    <source>
        <dbReference type="Pfam" id="PF01637"/>
    </source>
</evidence>
<dbReference type="Proteomes" id="UP000244956">
    <property type="component" value="Unassembled WGS sequence"/>
</dbReference>
<evidence type="ECO:0000313" key="4">
    <source>
        <dbReference type="Proteomes" id="UP000244956"/>
    </source>
</evidence>
<protein>
    <submittedName>
        <fullName evidence="3">ATPase</fullName>
    </submittedName>
</protein>
<dbReference type="SUPFAM" id="SSF52540">
    <property type="entry name" value="P-loop containing nucleoside triphosphate hydrolases"/>
    <property type="match status" value="1"/>
</dbReference>